<evidence type="ECO:0008006" key="2">
    <source>
        <dbReference type="Google" id="ProtNLM"/>
    </source>
</evidence>
<accession>X0VIG1</accession>
<name>X0VIG1_9ZZZZ</name>
<dbReference type="SUPFAM" id="SSF53335">
    <property type="entry name" value="S-adenosyl-L-methionine-dependent methyltransferases"/>
    <property type="match status" value="1"/>
</dbReference>
<protein>
    <recommendedName>
        <fullName evidence="2">Methyltransferase type 11 domain-containing protein</fullName>
    </recommendedName>
</protein>
<organism evidence="1">
    <name type="scientific">marine sediment metagenome</name>
    <dbReference type="NCBI Taxonomy" id="412755"/>
    <lineage>
        <taxon>unclassified sequences</taxon>
        <taxon>metagenomes</taxon>
        <taxon>ecological metagenomes</taxon>
    </lineage>
</organism>
<evidence type="ECO:0000313" key="1">
    <source>
        <dbReference type="EMBL" id="GAG18084.1"/>
    </source>
</evidence>
<sequence>MKTKQADSLYDYYGASEKLPTHAAFSSGEQLEAYQQQRAALFQKHLFIPLGIFQNARLVEFGPDSGENSLVFGLWGSSLTLVEPNTRARPEIQRYFERFSLTDCLDCLVQTDLQHFTTTNKYEIIDAEGFIYTIQPHKTWIDLFSNILADNRLA</sequence>
<dbReference type="AlphaFoldDB" id="X0VIG1"/>
<dbReference type="EMBL" id="BARS01030115">
    <property type="protein sequence ID" value="GAG18084.1"/>
    <property type="molecule type" value="Genomic_DNA"/>
</dbReference>
<gene>
    <name evidence="1" type="ORF">S01H1_47001</name>
</gene>
<feature type="non-terminal residue" evidence="1">
    <location>
        <position position="154"/>
    </location>
</feature>
<proteinExistence type="predicted"/>
<dbReference type="InterPro" id="IPR029063">
    <property type="entry name" value="SAM-dependent_MTases_sf"/>
</dbReference>
<reference evidence="1" key="1">
    <citation type="journal article" date="2014" name="Front. Microbiol.">
        <title>High frequency of phylogenetically diverse reductive dehalogenase-homologous genes in deep subseafloor sedimentary metagenomes.</title>
        <authorList>
            <person name="Kawai M."/>
            <person name="Futagami T."/>
            <person name="Toyoda A."/>
            <person name="Takaki Y."/>
            <person name="Nishi S."/>
            <person name="Hori S."/>
            <person name="Arai W."/>
            <person name="Tsubouchi T."/>
            <person name="Morono Y."/>
            <person name="Uchiyama I."/>
            <person name="Ito T."/>
            <person name="Fujiyama A."/>
            <person name="Inagaki F."/>
            <person name="Takami H."/>
        </authorList>
    </citation>
    <scope>NUCLEOTIDE SEQUENCE</scope>
    <source>
        <strain evidence="1">Expedition CK06-06</strain>
    </source>
</reference>
<comment type="caution">
    <text evidence="1">The sequence shown here is derived from an EMBL/GenBank/DDBJ whole genome shotgun (WGS) entry which is preliminary data.</text>
</comment>
<dbReference type="Pfam" id="PF13489">
    <property type="entry name" value="Methyltransf_23"/>
    <property type="match status" value="1"/>
</dbReference>